<reference evidence="4 5" key="1">
    <citation type="submission" date="2017-02" db="EMBL/GenBank/DDBJ databases">
        <authorList>
            <person name="Peterson S.W."/>
        </authorList>
    </citation>
    <scope>NUCLEOTIDE SEQUENCE [LARGE SCALE GENOMIC DNA]</scope>
    <source>
        <strain evidence="4 5">P15</strain>
    </source>
</reference>
<dbReference type="Proteomes" id="UP000190341">
    <property type="component" value="Unassembled WGS sequence"/>
</dbReference>
<keyword evidence="5" id="KW-1185">Reference proteome</keyword>
<dbReference type="EMBL" id="FUZV01000001">
    <property type="protein sequence ID" value="SKC55998.1"/>
    <property type="molecule type" value="Genomic_DNA"/>
</dbReference>
<dbReference type="InterPro" id="IPR001509">
    <property type="entry name" value="Epimerase_deHydtase"/>
</dbReference>
<evidence type="ECO:0000313" key="5">
    <source>
        <dbReference type="Proteomes" id="UP000190341"/>
    </source>
</evidence>
<protein>
    <recommendedName>
        <fullName evidence="6">TIGR01777 family protein</fullName>
    </recommendedName>
</protein>
<organism evidence="4 5">
    <name type="scientific">Pseudoxanthomonas indica</name>
    <dbReference type="NCBI Taxonomy" id="428993"/>
    <lineage>
        <taxon>Bacteria</taxon>
        <taxon>Pseudomonadati</taxon>
        <taxon>Pseudomonadota</taxon>
        <taxon>Gammaproteobacteria</taxon>
        <taxon>Lysobacterales</taxon>
        <taxon>Lysobacteraceae</taxon>
        <taxon>Pseudoxanthomonas</taxon>
    </lineage>
</organism>
<evidence type="ECO:0000313" key="4">
    <source>
        <dbReference type="EMBL" id="SKC55998.1"/>
    </source>
</evidence>
<evidence type="ECO:0008006" key="6">
    <source>
        <dbReference type="Google" id="ProtNLM"/>
    </source>
</evidence>
<dbReference type="Pfam" id="PF08338">
    <property type="entry name" value="DUF1731"/>
    <property type="match status" value="1"/>
</dbReference>
<dbReference type="SUPFAM" id="SSF51735">
    <property type="entry name" value="NAD(P)-binding Rossmann-fold domains"/>
    <property type="match status" value="1"/>
</dbReference>
<dbReference type="NCBIfam" id="TIGR01777">
    <property type="entry name" value="yfcH"/>
    <property type="match status" value="1"/>
</dbReference>
<dbReference type="CDD" id="cd05242">
    <property type="entry name" value="SDR_a8"/>
    <property type="match status" value="1"/>
</dbReference>
<comment type="similarity">
    <text evidence="1">Belongs to the NAD(P)-dependent epimerase/dehydratase family. SDR39U1 subfamily.</text>
</comment>
<name>A0A1T5JXS4_9GAMM</name>
<feature type="domain" description="NAD-dependent epimerase/dehydratase" evidence="2">
    <location>
        <begin position="3"/>
        <end position="218"/>
    </location>
</feature>
<evidence type="ECO:0000256" key="1">
    <source>
        <dbReference type="ARBA" id="ARBA00009353"/>
    </source>
</evidence>
<dbReference type="AlphaFoldDB" id="A0A1T5JXS4"/>
<evidence type="ECO:0000259" key="3">
    <source>
        <dbReference type="Pfam" id="PF08338"/>
    </source>
</evidence>
<dbReference type="InterPro" id="IPR036291">
    <property type="entry name" value="NAD(P)-bd_dom_sf"/>
</dbReference>
<dbReference type="Gene3D" id="3.40.50.720">
    <property type="entry name" value="NAD(P)-binding Rossmann-like Domain"/>
    <property type="match status" value="1"/>
</dbReference>
<sequence length="294" mass="32490">MRILITGGSGFIGQALCAHLQRVGHRLTVWSRHPRQAAQRLPGVHVIEDLAEANEIEAVVNLAGEPLVARRWNARRKQQIRDSRIGTTEKLLRWMAPQLRRPHVLVSGSAVGYYGPRDDTPLDESAAPGEDFAALLCRDWEHEAMEAEALGLRVCRLRTGIVLGPDGGALQKMLLPFRLGLGGPIGDGRQWFSWIHREDLIGLIQWLLEHDHAGGAYNGTAPEPVPQREFARTLGRVLHRPAFLPMPAFALRLALGEASTLLLTGQRVLPVHAMAEGFAFRHPALEGALREVVH</sequence>
<evidence type="ECO:0000259" key="2">
    <source>
        <dbReference type="Pfam" id="PF01370"/>
    </source>
</evidence>
<dbReference type="STRING" id="428993.SAMN06296058_1163"/>
<dbReference type="PANTHER" id="PTHR11092">
    <property type="entry name" value="SUGAR NUCLEOTIDE EPIMERASE RELATED"/>
    <property type="match status" value="1"/>
</dbReference>
<dbReference type="Pfam" id="PF01370">
    <property type="entry name" value="Epimerase"/>
    <property type="match status" value="1"/>
</dbReference>
<dbReference type="OrthoDB" id="9771302at2"/>
<dbReference type="InterPro" id="IPR013549">
    <property type="entry name" value="DUF1731"/>
</dbReference>
<feature type="domain" description="DUF1731" evidence="3">
    <location>
        <begin position="246"/>
        <end position="291"/>
    </location>
</feature>
<dbReference type="RefSeq" id="WP_079723492.1">
    <property type="nucleotide sequence ID" value="NZ_BMCL01000002.1"/>
</dbReference>
<proteinExistence type="inferred from homology"/>
<dbReference type="InterPro" id="IPR010099">
    <property type="entry name" value="SDR39U1"/>
</dbReference>
<gene>
    <name evidence="4" type="ORF">SAMN06296058_1163</name>
</gene>
<accession>A0A1T5JXS4</accession>
<dbReference type="PANTHER" id="PTHR11092:SF0">
    <property type="entry name" value="EPIMERASE FAMILY PROTEIN SDR39U1"/>
    <property type="match status" value="1"/>
</dbReference>